<comment type="caution">
    <text evidence="1">The sequence shown here is derived from an EMBL/GenBank/DDBJ whole genome shotgun (WGS) entry which is preliminary data.</text>
</comment>
<accession>A0ACB7P2G9</accession>
<proteinExistence type="predicted"/>
<dbReference type="Proteomes" id="UP000724584">
    <property type="component" value="Unassembled WGS sequence"/>
</dbReference>
<dbReference type="EMBL" id="JAGIZQ010000005">
    <property type="protein sequence ID" value="KAH6627385.1"/>
    <property type="molecule type" value="Genomic_DNA"/>
</dbReference>
<keyword evidence="2" id="KW-1185">Reference proteome</keyword>
<protein>
    <submittedName>
        <fullName evidence="1">Uncharacterized protein</fullName>
    </submittedName>
</protein>
<organism evidence="1 2">
    <name type="scientific">Chaetomium tenue</name>
    <dbReference type="NCBI Taxonomy" id="1854479"/>
    <lineage>
        <taxon>Eukaryota</taxon>
        <taxon>Fungi</taxon>
        <taxon>Dikarya</taxon>
        <taxon>Ascomycota</taxon>
        <taxon>Pezizomycotina</taxon>
        <taxon>Sordariomycetes</taxon>
        <taxon>Sordariomycetidae</taxon>
        <taxon>Sordariales</taxon>
        <taxon>Chaetomiaceae</taxon>
        <taxon>Chaetomium</taxon>
    </lineage>
</organism>
<evidence type="ECO:0000313" key="2">
    <source>
        <dbReference type="Proteomes" id="UP000724584"/>
    </source>
</evidence>
<name>A0ACB7P2G9_9PEZI</name>
<evidence type="ECO:0000313" key="1">
    <source>
        <dbReference type="EMBL" id="KAH6627385.1"/>
    </source>
</evidence>
<reference evidence="1 2" key="1">
    <citation type="journal article" date="2021" name="Nat. Commun.">
        <title>Genetic determinants of endophytism in the Arabidopsis root mycobiome.</title>
        <authorList>
            <person name="Mesny F."/>
            <person name="Miyauchi S."/>
            <person name="Thiergart T."/>
            <person name="Pickel B."/>
            <person name="Atanasova L."/>
            <person name="Karlsson M."/>
            <person name="Huettel B."/>
            <person name="Barry K.W."/>
            <person name="Haridas S."/>
            <person name="Chen C."/>
            <person name="Bauer D."/>
            <person name="Andreopoulos W."/>
            <person name="Pangilinan J."/>
            <person name="LaButti K."/>
            <person name="Riley R."/>
            <person name="Lipzen A."/>
            <person name="Clum A."/>
            <person name="Drula E."/>
            <person name="Henrissat B."/>
            <person name="Kohler A."/>
            <person name="Grigoriev I.V."/>
            <person name="Martin F.M."/>
            <person name="Hacquard S."/>
        </authorList>
    </citation>
    <scope>NUCLEOTIDE SEQUENCE [LARGE SCALE GENOMIC DNA]</scope>
    <source>
        <strain evidence="1 2">MPI-SDFR-AT-0079</strain>
    </source>
</reference>
<sequence length="132" mass="15738">MSVSGYKAAPTSSKLTRPSFTTTVHQSNHYPLPTNLPTRHRFETYPLYIPDTIQERVNIPSSTMCGWEEIIYTCDRRHSKLRRTKYSCDVYRRYVYGFCEFDERYDRRRVSQYHSSGMCDECNAIFQYVNFD</sequence>
<gene>
    <name evidence="1" type="ORF">F5144DRAFT_271541</name>
</gene>